<name>A0A1B3WD02_9FIRM</name>
<protein>
    <recommendedName>
        <fullName evidence="5">TrpR-like protein YerC/YecD</fullName>
    </recommendedName>
</protein>
<dbReference type="Proteomes" id="UP000094757">
    <property type="component" value="Chromosome"/>
</dbReference>
<dbReference type="AlphaFoldDB" id="A0A1B3WD02"/>
<dbReference type="Proteomes" id="UP000266262">
    <property type="component" value="Unassembled WGS sequence"/>
</dbReference>
<evidence type="ECO:0008006" key="5">
    <source>
        <dbReference type="Google" id="ProtNLM"/>
    </source>
</evidence>
<keyword evidence="4" id="KW-1185">Reference proteome</keyword>
<gene>
    <name evidence="1" type="ORF">BCB69_01945</name>
    <name evidence="2" type="ORF">DX915_01250</name>
</gene>
<organism evidence="1 3">
    <name type="scientific">Dialister pneumosintes</name>
    <dbReference type="NCBI Taxonomy" id="39950"/>
    <lineage>
        <taxon>Bacteria</taxon>
        <taxon>Bacillati</taxon>
        <taxon>Bacillota</taxon>
        <taxon>Negativicutes</taxon>
        <taxon>Veillonellales</taxon>
        <taxon>Veillonellaceae</taxon>
        <taxon>Dialister</taxon>
    </lineage>
</organism>
<dbReference type="PANTHER" id="PTHR40080">
    <property type="entry name" value="LMO1763 PROTEIN"/>
    <property type="match status" value="1"/>
</dbReference>
<sequence length="107" mass="12419">MSVNQRLVNPLMTQLFEAILLLKTKEECYEFFEDLCTVNELRDMSQRLEVAKMLNKKEKYEKIEEMTGASTATISRVKRCLAYGADGYIKVLERMEAQAEKVDNTNE</sequence>
<reference evidence="3" key="1">
    <citation type="submission" date="2016-08" db="EMBL/GenBank/DDBJ databases">
        <authorList>
            <person name="Holder M.E."/>
            <person name="Ajami N.J."/>
            <person name="Petrosino J.F."/>
        </authorList>
    </citation>
    <scope>NUCLEOTIDE SEQUENCE [LARGE SCALE GENOMIC DNA]</scope>
    <source>
        <strain evidence="3">F0677</strain>
    </source>
</reference>
<dbReference type="Pfam" id="PF01371">
    <property type="entry name" value="Trp_repressor"/>
    <property type="match status" value="1"/>
</dbReference>
<dbReference type="EMBL" id="QWKU01000001">
    <property type="protein sequence ID" value="RID94197.1"/>
    <property type="molecule type" value="Genomic_DNA"/>
</dbReference>
<accession>A0A1B3WD02</accession>
<dbReference type="InterPro" id="IPR000831">
    <property type="entry name" value="Trp_repress"/>
</dbReference>
<dbReference type="OrthoDB" id="2874807at2"/>
<proteinExistence type="predicted"/>
<dbReference type="PANTHER" id="PTHR40080:SF1">
    <property type="entry name" value="TRPR-LIKE PROTEIN YERC_YECD"/>
    <property type="match status" value="1"/>
</dbReference>
<dbReference type="NCBIfam" id="TIGR02531">
    <property type="entry name" value="yecD_yerC"/>
    <property type="match status" value="1"/>
</dbReference>
<dbReference type="GO" id="GO:0043565">
    <property type="term" value="F:sequence-specific DNA binding"/>
    <property type="evidence" value="ECO:0007669"/>
    <property type="project" value="InterPro"/>
</dbReference>
<reference evidence="1" key="2">
    <citation type="submission" date="2016-08" db="EMBL/GenBank/DDBJ databases">
        <authorList>
            <person name="Seilhamer J.J."/>
        </authorList>
    </citation>
    <scope>NUCLEOTIDE SEQUENCE [LARGE SCALE GENOMIC DNA]</scope>
    <source>
        <strain evidence="1">F0677</strain>
    </source>
</reference>
<reference evidence="2 4" key="3">
    <citation type="submission" date="2018-08" db="EMBL/GenBank/DDBJ databases">
        <title>Draft genome sequence of Dialister pneumosintes KCOM 1685.</title>
        <authorList>
            <person name="Kook J.-K."/>
            <person name="Park S.-N."/>
            <person name="Lim Y.K."/>
        </authorList>
    </citation>
    <scope>NUCLEOTIDE SEQUENCE [LARGE SCALE GENOMIC DNA]</scope>
    <source>
        <strain evidence="2 4">KCOM 1685</strain>
    </source>
</reference>
<dbReference type="EMBL" id="CP017037">
    <property type="protein sequence ID" value="AOH38846.1"/>
    <property type="molecule type" value="Genomic_DNA"/>
</dbReference>
<evidence type="ECO:0000313" key="4">
    <source>
        <dbReference type="Proteomes" id="UP000266262"/>
    </source>
</evidence>
<dbReference type="Gene3D" id="1.10.1270.10">
    <property type="entry name" value="TrpR-like"/>
    <property type="match status" value="1"/>
</dbReference>
<evidence type="ECO:0000313" key="1">
    <source>
        <dbReference type="EMBL" id="AOH38846.1"/>
    </source>
</evidence>
<dbReference type="InterPro" id="IPR013368">
    <property type="entry name" value="YecD_YerC"/>
</dbReference>
<evidence type="ECO:0000313" key="2">
    <source>
        <dbReference type="EMBL" id="RID94197.1"/>
    </source>
</evidence>
<dbReference type="InterPro" id="IPR038116">
    <property type="entry name" value="TrpR-like_sf"/>
</dbReference>
<dbReference type="GO" id="GO:0003700">
    <property type="term" value="F:DNA-binding transcription factor activity"/>
    <property type="evidence" value="ECO:0007669"/>
    <property type="project" value="InterPro"/>
</dbReference>
<dbReference type="PIRSF" id="PIRSF012508">
    <property type="entry name" value="YerC"/>
    <property type="match status" value="1"/>
</dbReference>
<dbReference type="SUPFAM" id="SSF48295">
    <property type="entry name" value="TrpR-like"/>
    <property type="match status" value="1"/>
</dbReference>
<evidence type="ECO:0000313" key="3">
    <source>
        <dbReference type="Proteomes" id="UP000094757"/>
    </source>
</evidence>
<dbReference type="RefSeq" id="WP_022513176.1">
    <property type="nucleotide sequence ID" value="NZ_CP017037.1"/>
</dbReference>
<dbReference type="KEGG" id="dpn:BCB69_01945"/>
<dbReference type="InterPro" id="IPR010921">
    <property type="entry name" value="Trp_repressor/repl_initiator"/>
</dbReference>